<dbReference type="InterPro" id="IPR037518">
    <property type="entry name" value="MPN"/>
</dbReference>
<organism evidence="11 12">
    <name type="scientific">Limnobaculum xujianqingii</name>
    <dbReference type="NCBI Taxonomy" id="2738837"/>
    <lineage>
        <taxon>Bacteria</taxon>
        <taxon>Pseudomonadati</taxon>
        <taxon>Pseudomonadota</taxon>
        <taxon>Gammaproteobacteria</taxon>
        <taxon>Enterobacterales</taxon>
        <taxon>Budviciaceae</taxon>
        <taxon>Limnobaculum</taxon>
    </lineage>
</organism>
<evidence type="ECO:0000313" key="10">
    <source>
        <dbReference type="EMBL" id="MBK5072238.1"/>
    </source>
</evidence>
<evidence type="ECO:0000256" key="6">
    <source>
        <dbReference type="ARBA" id="ARBA00022833"/>
    </source>
</evidence>
<dbReference type="SUPFAM" id="SSF54001">
    <property type="entry name" value="Cysteine proteinases"/>
    <property type="match status" value="1"/>
</dbReference>
<protein>
    <submittedName>
        <fullName evidence="11">Phage tail protein</fullName>
    </submittedName>
</protein>
<evidence type="ECO:0000259" key="8">
    <source>
        <dbReference type="PROSITE" id="PS50249"/>
    </source>
</evidence>
<reference evidence="11 13" key="1">
    <citation type="submission" date="2020-11" db="EMBL/GenBank/DDBJ databases">
        <title>Insectihabitans protaetiae gen. nov. sp. nov. and Insectihabitans allomyrinae sp. nov., isolated from larvae of Protaetia brevitarsis seulensis and Allomyrina dichotoma, respectively.</title>
        <authorList>
            <person name="Lee S.D."/>
            <person name="Byeon Y.-S."/>
            <person name="Kim S.-M."/>
            <person name="Yang H.L."/>
            <person name="Kim I.S."/>
        </authorList>
    </citation>
    <scope>NUCLEOTIDE SEQUENCE</scope>
    <source>
        <strain evidence="11">CWB-B4</strain>
        <strain evidence="10 13">CWB-B43</strain>
    </source>
</reference>
<keyword evidence="13" id="KW-1185">Reference proteome</keyword>
<sequence>MIEKQILDHASACYPEESCGFVIATEAGQSYMPCLNIAGTPTEFFEISPDDWLRAYTAGDIVALVHSHPDGLPILSGTDREVQRRTNLDWWLVCGGDIYRYKNVSPLLGRSFNHGSMDCYTLFQDAYHLVGIDMPNFSRSDNWWETEQDLYITNMAKTGFYRVKQAEPGDIILICLGSHKANHAAIYCGNQQVLHHCPNRMSKRDIYNGYWIKYTHSIWRHKAWPSYGFTAILNDMDVSLI</sequence>
<proteinExistence type="inferred from homology"/>
<dbReference type="Pfam" id="PF00877">
    <property type="entry name" value="NLPC_P60"/>
    <property type="match status" value="1"/>
</dbReference>
<dbReference type="RefSeq" id="WP_228397398.1">
    <property type="nucleotide sequence ID" value="NZ_JADRCP010000001.1"/>
</dbReference>
<dbReference type="EMBL" id="JADRCP010000001">
    <property type="protein sequence ID" value="MBK5175547.1"/>
    <property type="molecule type" value="Genomic_DNA"/>
</dbReference>
<dbReference type="CDD" id="cd08073">
    <property type="entry name" value="MPN_NLPC_P60"/>
    <property type="match status" value="1"/>
</dbReference>
<evidence type="ECO:0000256" key="1">
    <source>
        <dbReference type="ARBA" id="ARBA00007074"/>
    </source>
</evidence>
<evidence type="ECO:0000313" key="13">
    <source>
        <dbReference type="Proteomes" id="UP001296969"/>
    </source>
</evidence>
<dbReference type="EMBL" id="JADRCQ010000001">
    <property type="protein sequence ID" value="MBK5072238.1"/>
    <property type="molecule type" value="Genomic_DNA"/>
</dbReference>
<dbReference type="GO" id="GO:0006508">
    <property type="term" value="P:proteolysis"/>
    <property type="evidence" value="ECO:0007669"/>
    <property type="project" value="UniProtKB-KW"/>
</dbReference>
<evidence type="ECO:0000256" key="3">
    <source>
        <dbReference type="ARBA" id="ARBA00022723"/>
    </source>
</evidence>
<accession>A0A9D7FRK8</accession>
<dbReference type="InterPro" id="IPR038765">
    <property type="entry name" value="Papain-like_cys_pep_sf"/>
</dbReference>
<evidence type="ECO:0000256" key="4">
    <source>
        <dbReference type="ARBA" id="ARBA00022801"/>
    </source>
</evidence>
<keyword evidence="7" id="KW-0482">Metalloprotease</keyword>
<dbReference type="Gene3D" id="3.40.140.10">
    <property type="entry name" value="Cytidine Deaminase, domain 2"/>
    <property type="match status" value="1"/>
</dbReference>
<dbReference type="InterPro" id="IPR028090">
    <property type="entry name" value="JAB_dom_prok"/>
</dbReference>
<dbReference type="AlphaFoldDB" id="A0A9D7FRK8"/>
<keyword evidence="5" id="KW-0788">Thiol protease</keyword>
<evidence type="ECO:0000313" key="11">
    <source>
        <dbReference type="EMBL" id="MBK5175547.1"/>
    </source>
</evidence>
<dbReference type="GO" id="GO:0008234">
    <property type="term" value="F:cysteine-type peptidase activity"/>
    <property type="evidence" value="ECO:0007669"/>
    <property type="project" value="UniProtKB-KW"/>
</dbReference>
<evidence type="ECO:0000256" key="5">
    <source>
        <dbReference type="ARBA" id="ARBA00022807"/>
    </source>
</evidence>
<dbReference type="PANTHER" id="PTHR34858">
    <property type="entry name" value="CYSO-CYSTEINE PEPTIDASE"/>
    <property type="match status" value="1"/>
</dbReference>
<dbReference type="InterPro" id="IPR051929">
    <property type="entry name" value="VirAsm_ModProt"/>
</dbReference>
<dbReference type="Pfam" id="PF14464">
    <property type="entry name" value="Prok-JAB"/>
    <property type="match status" value="1"/>
</dbReference>
<feature type="domain" description="MPN" evidence="8">
    <location>
        <begin position="1"/>
        <end position="123"/>
    </location>
</feature>
<name>A0A9D7FRK8_9GAMM</name>
<dbReference type="SUPFAM" id="SSF102712">
    <property type="entry name" value="JAB1/MPN domain"/>
    <property type="match status" value="1"/>
</dbReference>
<evidence type="ECO:0000256" key="2">
    <source>
        <dbReference type="ARBA" id="ARBA00022670"/>
    </source>
</evidence>
<dbReference type="PROSITE" id="PS50249">
    <property type="entry name" value="MPN"/>
    <property type="match status" value="1"/>
</dbReference>
<feature type="domain" description="NlpC/P60" evidence="9">
    <location>
        <begin position="75"/>
        <end position="222"/>
    </location>
</feature>
<dbReference type="InterPro" id="IPR000555">
    <property type="entry name" value="JAMM/MPN+_dom"/>
</dbReference>
<gene>
    <name evidence="11" type="ORF">I2492_04305</name>
    <name evidence="10" type="ORF">I2493_04305</name>
</gene>
<evidence type="ECO:0000313" key="12">
    <source>
        <dbReference type="Proteomes" id="UP000807542"/>
    </source>
</evidence>
<comment type="similarity">
    <text evidence="1">Belongs to the peptidase C40 family.</text>
</comment>
<dbReference type="PROSITE" id="PS51935">
    <property type="entry name" value="NLPC_P60"/>
    <property type="match status" value="1"/>
</dbReference>
<dbReference type="SMART" id="SM00232">
    <property type="entry name" value="JAB_MPN"/>
    <property type="match status" value="1"/>
</dbReference>
<keyword evidence="4" id="KW-0378">Hydrolase</keyword>
<keyword evidence="3" id="KW-0479">Metal-binding</keyword>
<evidence type="ECO:0000256" key="7">
    <source>
        <dbReference type="ARBA" id="ARBA00023049"/>
    </source>
</evidence>
<dbReference type="InterPro" id="IPR000064">
    <property type="entry name" value="NLP_P60_dom"/>
</dbReference>
<comment type="caution">
    <text evidence="11">The sequence shown here is derived from an EMBL/GenBank/DDBJ whole genome shotgun (WGS) entry which is preliminary data.</text>
</comment>
<dbReference type="PANTHER" id="PTHR34858:SF1">
    <property type="entry name" value="CYSO-CYSTEINE PEPTIDASE"/>
    <property type="match status" value="1"/>
</dbReference>
<keyword evidence="6" id="KW-0862">Zinc</keyword>
<evidence type="ECO:0000259" key="9">
    <source>
        <dbReference type="PROSITE" id="PS51935"/>
    </source>
</evidence>
<dbReference type="Proteomes" id="UP001296969">
    <property type="component" value="Unassembled WGS sequence"/>
</dbReference>
<dbReference type="Proteomes" id="UP000807542">
    <property type="component" value="Unassembled WGS sequence"/>
</dbReference>
<dbReference type="GO" id="GO:0008235">
    <property type="term" value="F:metalloexopeptidase activity"/>
    <property type="evidence" value="ECO:0007669"/>
    <property type="project" value="TreeGrafter"/>
</dbReference>
<dbReference type="GO" id="GO:0008270">
    <property type="term" value="F:zinc ion binding"/>
    <property type="evidence" value="ECO:0007669"/>
    <property type="project" value="TreeGrafter"/>
</dbReference>
<keyword evidence="2" id="KW-0645">Protease</keyword>